<dbReference type="PANTHER" id="PTHR42914">
    <property type="entry name" value="7-CYANO-7-DEAZAGUANINE SYNTHASE"/>
    <property type="match status" value="1"/>
</dbReference>
<keyword evidence="5 11" id="KW-0671">Queuosine biosynthesis</keyword>
<keyword evidence="13" id="KW-1185">Reference proteome</keyword>
<evidence type="ECO:0000256" key="9">
    <source>
        <dbReference type="ARBA" id="ARBA00039149"/>
    </source>
</evidence>
<evidence type="ECO:0000256" key="8">
    <source>
        <dbReference type="ARBA" id="ARBA00037993"/>
    </source>
</evidence>
<dbReference type="Proteomes" id="UP001565200">
    <property type="component" value="Unassembled WGS sequence"/>
</dbReference>
<evidence type="ECO:0000313" key="13">
    <source>
        <dbReference type="Proteomes" id="UP001565200"/>
    </source>
</evidence>
<feature type="binding site" evidence="11">
    <location>
        <begin position="11"/>
        <end position="21"/>
    </location>
    <ligand>
        <name>ATP</name>
        <dbReference type="ChEBI" id="CHEBI:30616"/>
    </ligand>
</feature>
<dbReference type="HAMAP" id="MF_01633">
    <property type="entry name" value="QueC"/>
    <property type="match status" value="1"/>
</dbReference>
<protein>
    <recommendedName>
        <fullName evidence="9 11">7-cyano-7-deazaguanine synthase</fullName>
        <ecNumber evidence="9 11">6.3.4.20</ecNumber>
    </recommendedName>
    <alternativeName>
        <fullName evidence="11">7-cyano-7-carbaguanine synthase</fullName>
    </alternativeName>
    <alternativeName>
        <fullName evidence="11">PreQ(0) synthase</fullName>
    </alternativeName>
    <alternativeName>
        <fullName evidence="11">Queuosine biosynthesis protein QueC</fullName>
    </alternativeName>
</protein>
<gene>
    <name evidence="11 12" type="primary">queC</name>
    <name evidence="12" type="ORF">AAK873_10760</name>
</gene>
<dbReference type="RefSeq" id="WP_121698680.1">
    <property type="nucleotide sequence ID" value="NZ_JBCLPP010000032.1"/>
</dbReference>
<dbReference type="EC" id="6.3.4.20" evidence="9 11"/>
<evidence type="ECO:0000256" key="11">
    <source>
        <dbReference type="HAMAP-Rule" id="MF_01633"/>
    </source>
</evidence>
<feature type="binding site" evidence="11">
    <location>
        <position position="200"/>
    </location>
    <ligand>
        <name>Zn(2+)</name>
        <dbReference type="ChEBI" id="CHEBI:29105"/>
    </ligand>
</feature>
<evidence type="ECO:0000256" key="3">
    <source>
        <dbReference type="ARBA" id="ARBA00022723"/>
    </source>
</evidence>
<dbReference type="PANTHER" id="PTHR42914:SF1">
    <property type="entry name" value="7-CYANO-7-DEAZAGUANINE SYNTHASE"/>
    <property type="match status" value="1"/>
</dbReference>
<dbReference type="InterPro" id="IPR018317">
    <property type="entry name" value="QueC"/>
</dbReference>
<dbReference type="InterPro" id="IPR014729">
    <property type="entry name" value="Rossmann-like_a/b/a_fold"/>
</dbReference>
<keyword evidence="2 11" id="KW-0436">Ligase</keyword>
<evidence type="ECO:0000256" key="5">
    <source>
        <dbReference type="ARBA" id="ARBA00022785"/>
    </source>
</evidence>
<evidence type="ECO:0000256" key="2">
    <source>
        <dbReference type="ARBA" id="ARBA00022598"/>
    </source>
</evidence>
<name>A0ABV4CXF8_9BACT</name>
<accession>A0ABV4CXF8</accession>
<evidence type="ECO:0000256" key="4">
    <source>
        <dbReference type="ARBA" id="ARBA00022741"/>
    </source>
</evidence>
<evidence type="ECO:0000256" key="6">
    <source>
        <dbReference type="ARBA" id="ARBA00022833"/>
    </source>
</evidence>
<dbReference type="SUPFAM" id="SSF52402">
    <property type="entry name" value="Adenine nucleotide alpha hydrolases-like"/>
    <property type="match status" value="1"/>
</dbReference>
<dbReference type="Pfam" id="PF06508">
    <property type="entry name" value="QueC"/>
    <property type="match status" value="1"/>
</dbReference>
<evidence type="ECO:0000256" key="1">
    <source>
        <dbReference type="ARBA" id="ARBA00005061"/>
    </source>
</evidence>
<comment type="catalytic activity">
    <reaction evidence="10 11">
        <text>7-carboxy-7-carbaguanine + NH4(+) + 2 ATP = 7-cyano-7-carbaguanine + 2 AMP + 2 diphosphate + 2 H(+)</text>
        <dbReference type="Rhea" id="RHEA:27982"/>
        <dbReference type="ChEBI" id="CHEBI:15378"/>
        <dbReference type="ChEBI" id="CHEBI:28938"/>
        <dbReference type="ChEBI" id="CHEBI:30616"/>
        <dbReference type="ChEBI" id="CHEBI:33019"/>
        <dbReference type="ChEBI" id="CHEBI:45075"/>
        <dbReference type="ChEBI" id="CHEBI:61036"/>
        <dbReference type="ChEBI" id="CHEBI:456215"/>
        <dbReference type="EC" id="6.3.4.20"/>
    </reaction>
</comment>
<comment type="cofactor">
    <cofactor evidence="11">
        <name>Zn(2+)</name>
        <dbReference type="ChEBI" id="CHEBI:29105"/>
    </cofactor>
    <text evidence="11">Binds 1 zinc ion per subunit.</text>
</comment>
<dbReference type="PIRSF" id="PIRSF006293">
    <property type="entry name" value="ExsB"/>
    <property type="match status" value="1"/>
</dbReference>
<proteinExistence type="inferred from homology"/>
<sequence>MTKEKDALMVLSGGMDSTTMLYDHADSIALAVTFHYGSNHNEREAVCARYHCERLGIELIEIDLAFMGRHFSSALLNGADAIPEGHYADSNMKATVVPFRNGIMLAVAAGLAESRGLQAVMLANHAGDHSIYPDCRPGFVTTMGAAIAAGTYEHIELRAPYTGMTKGEIASRGKALGIDYSKTYSCYKGAEKHCGRCATCVERREALAEAGITDNTPYED</sequence>
<keyword evidence="4 11" id="KW-0547">Nucleotide-binding</keyword>
<dbReference type="GO" id="GO:0016874">
    <property type="term" value="F:ligase activity"/>
    <property type="evidence" value="ECO:0007669"/>
    <property type="project" value="UniProtKB-KW"/>
</dbReference>
<keyword evidence="7 11" id="KW-0067">ATP-binding</keyword>
<feature type="binding site" evidence="11">
    <location>
        <position position="186"/>
    </location>
    <ligand>
        <name>Zn(2+)</name>
        <dbReference type="ChEBI" id="CHEBI:29105"/>
    </ligand>
</feature>
<organism evidence="12 13">
    <name type="scientific">Heminiphilus faecis</name>
    <dbReference type="NCBI Taxonomy" id="2601703"/>
    <lineage>
        <taxon>Bacteria</taxon>
        <taxon>Pseudomonadati</taxon>
        <taxon>Bacteroidota</taxon>
        <taxon>Bacteroidia</taxon>
        <taxon>Bacteroidales</taxon>
        <taxon>Muribaculaceae</taxon>
        <taxon>Heminiphilus</taxon>
    </lineage>
</organism>
<feature type="binding site" evidence="11">
    <location>
        <position position="194"/>
    </location>
    <ligand>
        <name>Zn(2+)</name>
        <dbReference type="ChEBI" id="CHEBI:29105"/>
    </ligand>
</feature>
<feature type="binding site" evidence="11">
    <location>
        <position position="197"/>
    </location>
    <ligand>
        <name>Zn(2+)</name>
        <dbReference type="ChEBI" id="CHEBI:29105"/>
    </ligand>
</feature>
<comment type="caution">
    <text evidence="12">The sequence shown here is derived from an EMBL/GenBank/DDBJ whole genome shotgun (WGS) entry which is preliminary data.</text>
</comment>
<comment type="similarity">
    <text evidence="8 11">Belongs to the QueC family.</text>
</comment>
<dbReference type="NCBIfam" id="TIGR00364">
    <property type="entry name" value="7-cyano-7-deazaguanine synthase QueC"/>
    <property type="match status" value="1"/>
</dbReference>
<evidence type="ECO:0000256" key="7">
    <source>
        <dbReference type="ARBA" id="ARBA00022840"/>
    </source>
</evidence>
<evidence type="ECO:0000313" key="12">
    <source>
        <dbReference type="EMBL" id="MEY8246092.1"/>
    </source>
</evidence>
<dbReference type="Gene3D" id="3.40.50.620">
    <property type="entry name" value="HUPs"/>
    <property type="match status" value="1"/>
</dbReference>
<comment type="function">
    <text evidence="11">Catalyzes the ATP-dependent conversion of 7-carboxy-7-deazaguanine (CDG) to 7-cyano-7-deazaguanine (preQ(0)).</text>
</comment>
<reference evidence="12 13" key="1">
    <citation type="submission" date="2024-03" db="EMBL/GenBank/DDBJ databases">
        <title>Mouse gut bacterial collection (mGBC) of GemPharmatech.</title>
        <authorList>
            <person name="He Y."/>
            <person name="Dong L."/>
            <person name="Wu D."/>
            <person name="Gao X."/>
            <person name="Lin Z."/>
        </authorList>
    </citation>
    <scope>NUCLEOTIDE SEQUENCE [LARGE SCALE GENOMIC DNA]</scope>
    <source>
        <strain evidence="12 13">54-13</strain>
    </source>
</reference>
<dbReference type="CDD" id="cd01995">
    <property type="entry name" value="QueC-like"/>
    <property type="match status" value="1"/>
</dbReference>
<evidence type="ECO:0000256" key="10">
    <source>
        <dbReference type="ARBA" id="ARBA00047890"/>
    </source>
</evidence>
<comment type="pathway">
    <text evidence="1 11">Purine metabolism; 7-cyano-7-deazaguanine biosynthesis.</text>
</comment>
<keyword evidence="6 11" id="KW-0862">Zinc</keyword>
<keyword evidence="3 11" id="KW-0479">Metal-binding</keyword>
<dbReference type="EMBL" id="JBCLPP010000032">
    <property type="protein sequence ID" value="MEY8246092.1"/>
    <property type="molecule type" value="Genomic_DNA"/>
</dbReference>